<name>A0A964BTB8_9CYAN</name>
<feature type="chain" id="PRO_5037753561" evidence="1">
    <location>
        <begin position="27"/>
        <end position="293"/>
    </location>
</feature>
<accession>A0A964BTB8</accession>
<dbReference type="Proteomes" id="UP000729733">
    <property type="component" value="Unassembled WGS sequence"/>
</dbReference>
<dbReference type="InterPro" id="IPR012334">
    <property type="entry name" value="Pectin_lyas_fold"/>
</dbReference>
<evidence type="ECO:0000256" key="1">
    <source>
        <dbReference type="SAM" id="SignalP"/>
    </source>
</evidence>
<dbReference type="AlphaFoldDB" id="A0A964BTB8"/>
<feature type="domain" description="Filamentous haemagglutinin FhaB/tRNA nuclease CdiA-like TPS" evidence="2">
    <location>
        <begin position="29"/>
        <end position="140"/>
    </location>
</feature>
<dbReference type="Gene3D" id="2.160.20.10">
    <property type="entry name" value="Single-stranded right-handed beta-helix, Pectin lyase-like"/>
    <property type="match status" value="1"/>
</dbReference>
<dbReference type="InterPro" id="IPR011050">
    <property type="entry name" value="Pectin_lyase_fold/virulence"/>
</dbReference>
<proteinExistence type="predicted"/>
<keyword evidence="1" id="KW-0732">Signal</keyword>
<sequence length="293" mass="30496">MSKALYIPLKLSLGTALCLSASPLLAQVTSDSTVNTQVTQNGNIAEITGGETRGSNLFHSFQDFSVQTGNEAFFNNADSISNIFSRVTGGNISNIDGAIRANGSASLFLINPAGIIFGENSSLNIGGSFYGSTASSILFEDGEFSAVDNLQEPILTVNAPIGLGFRDEPGDIINRASTGNSLEVSPGETIALLGGNVTFDGGGIFAPGANVEIGGLTEAGEISIAEDNTLRFPDSVARGNVLLTNTSNLNVPGEGGVTINARDFEINTNSAIRTGGKLRRIYIALTKSPLFFY</sequence>
<organism evidence="3 4">
    <name type="scientific">Waterburya agarophytonicola KI4</name>
    <dbReference type="NCBI Taxonomy" id="2874699"/>
    <lineage>
        <taxon>Bacteria</taxon>
        <taxon>Bacillati</taxon>
        <taxon>Cyanobacteriota</taxon>
        <taxon>Cyanophyceae</taxon>
        <taxon>Pleurocapsales</taxon>
        <taxon>Hyellaceae</taxon>
        <taxon>Waterburya</taxon>
        <taxon>Waterburya agarophytonicola</taxon>
    </lineage>
</organism>
<evidence type="ECO:0000313" key="3">
    <source>
        <dbReference type="EMBL" id="MCC0178461.1"/>
    </source>
</evidence>
<feature type="non-terminal residue" evidence="3">
    <location>
        <position position="293"/>
    </location>
</feature>
<keyword evidence="4" id="KW-1185">Reference proteome</keyword>
<gene>
    <name evidence="3" type="ORF">I4641_15905</name>
</gene>
<dbReference type="InterPro" id="IPR008638">
    <property type="entry name" value="FhaB/CdiA-like_TPS"/>
</dbReference>
<comment type="caution">
    <text evidence="3">The sequence shown here is derived from an EMBL/GenBank/DDBJ whole genome shotgun (WGS) entry which is preliminary data.</text>
</comment>
<feature type="signal peptide" evidence="1">
    <location>
        <begin position="1"/>
        <end position="26"/>
    </location>
</feature>
<dbReference type="RefSeq" id="WP_229641547.1">
    <property type="nucleotide sequence ID" value="NZ_JADWDC010000044.1"/>
</dbReference>
<dbReference type="Pfam" id="PF05860">
    <property type="entry name" value="TPS"/>
    <property type="match status" value="1"/>
</dbReference>
<dbReference type="NCBIfam" id="TIGR01901">
    <property type="entry name" value="adhes_NPXG"/>
    <property type="match status" value="1"/>
</dbReference>
<dbReference type="SMART" id="SM00912">
    <property type="entry name" value="Haemagg_act"/>
    <property type="match status" value="1"/>
</dbReference>
<evidence type="ECO:0000313" key="4">
    <source>
        <dbReference type="Proteomes" id="UP000729733"/>
    </source>
</evidence>
<dbReference type="EMBL" id="JADWDC010000044">
    <property type="protein sequence ID" value="MCC0178461.1"/>
    <property type="molecule type" value="Genomic_DNA"/>
</dbReference>
<evidence type="ECO:0000259" key="2">
    <source>
        <dbReference type="SMART" id="SM00912"/>
    </source>
</evidence>
<dbReference type="SUPFAM" id="SSF51126">
    <property type="entry name" value="Pectin lyase-like"/>
    <property type="match status" value="1"/>
</dbReference>
<protein>
    <submittedName>
        <fullName evidence="3">Filamentous hemagglutinin N-terminal domain-containing protein</fullName>
    </submittedName>
</protein>
<reference evidence="3" key="1">
    <citation type="journal article" date="2021" name="Antonie Van Leeuwenhoek">
        <title>Draft genome and description of Waterburya agarophytonicola gen. nov. sp. nov. (Pleurocapsales, Cyanobacteria): a seaweed symbiont.</title>
        <authorList>
            <person name="Bonthond G."/>
            <person name="Shalygin S."/>
            <person name="Bayer T."/>
            <person name="Weinberger F."/>
        </authorList>
    </citation>
    <scope>NUCLEOTIDE SEQUENCE</scope>
    <source>
        <strain evidence="3">KI4</strain>
    </source>
</reference>